<accession>C4LBF1</accession>
<name>C4LBF1_TOLAT</name>
<dbReference type="EMBL" id="CP001616">
    <property type="protein sequence ID" value="ACQ92386.1"/>
    <property type="molecule type" value="Genomic_DNA"/>
</dbReference>
<dbReference type="KEGG" id="tau:Tola_0758"/>
<dbReference type="RefSeq" id="WP_012728985.1">
    <property type="nucleotide sequence ID" value="NC_012691.1"/>
</dbReference>
<dbReference type="HOGENOM" id="CLU_179874_0_0_6"/>
<sequence length="77" mass="8022">MPNLFKQFVALLPERDQRNIGEVIAVNATANTTTLSTFGGGSIVVVGTGVAIGDKAFFKGGLLEGTAPNLPVYEIDV</sequence>
<protein>
    <submittedName>
        <fullName evidence="1">Uncharacterized protein</fullName>
    </submittedName>
</protein>
<gene>
    <name evidence="1" type="ordered locus">Tola_0758</name>
</gene>
<dbReference type="AlphaFoldDB" id="C4LBF1"/>
<organism evidence="1 2">
    <name type="scientific">Tolumonas auensis (strain DSM 9187 / NBRC 110442 / TA 4)</name>
    <dbReference type="NCBI Taxonomy" id="595494"/>
    <lineage>
        <taxon>Bacteria</taxon>
        <taxon>Pseudomonadati</taxon>
        <taxon>Pseudomonadota</taxon>
        <taxon>Gammaproteobacteria</taxon>
        <taxon>Aeromonadales</taxon>
        <taxon>Aeromonadaceae</taxon>
        <taxon>Tolumonas</taxon>
    </lineage>
</organism>
<dbReference type="Proteomes" id="UP000009073">
    <property type="component" value="Chromosome"/>
</dbReference>
<proteinExistence type="predicted"/>
<reference evidence="2" key="1">
    <citation type="submission" date="2009-05" db="EMBL/GenBank/DDBJ databases">
        <title>Complete sequence of Tolumonas auensis DSM 9187.</title>
        <authorList>
            <consortium name="US DOE Joint Genome Institute"/>
            <person name="Lucas S."/>
            <person name="Copeland A."/>
            <person name="Lapidus A."/>
            <person name="Glavina del Rio T."/>
            <person name="Tice H."/>
            <person name="Bruce D."/>
            <person name="Goodwin L."/>
            <person name="Pitluck S."/>
            <person name="Chertkov O."/>
            <person name="Brettin T."/>
            <person name="Detter J.C."/>
            <person name="Han C."/>
            <person name="Larimer F."/>
            <person name="Land M."/>
            <person name="Hauser L."/>
            <person name="Kyrpides N."/>
            <person name="Mikhailova N."/>
            <person name="Spring S."/>
            <person name="Beller H."/>
        </authorList>
    </citation>
    <scope>NUCLEOTIDE SEQUENCE [LARGE SCALE GENOMIC DNA]</scope>
    <source>
        <strain evidence="2">DSM 9187 / TA4</strain>
    </source>
</reference>
<evidence type="ECO:0000313" key="2">
    <source>
        <dbReference type="Proteomes" id="UP000009073"/>
    </source>
</evidence>
<reference evidence="1 2" key="2">
    <citation type="journal article" date="2011" name="Stand. Genomic Sci.">
        <title>Complete genome sequence of Tolumonas auensis type strain (TA 4).</title>
        <authorList>
            <person name="Chertkov O."/>
            <person name="Copeland A."/>
            <person name="Lucas S."/>
            <person name="Lapidus A."/>
            <person name="Berry K.W."/>
            <person name="Detter J.C."/>
            <person name="Del Rio T.G."/>
            <person name="Hammon N."/>
            <person name="Dalin E."/>
            <person name="Tice H."/>
            <person name="Pitluck S."/>
            <person name="Richardson P."/>
            <person name="Bruce D."/>
            <person name="Goodwin L."/>
            <person name="Han C."/>
            <person name="Tapia R."/>
            <person name="Saunders E."/>
            <person name="Schmutz J."/>
            <person name="Brettin T."/>
            <person name="Larimer F."/>
            <person name="Land M."/>
            <person name="Hauser L."/>
            <person name="Spring S."/>
            <person name="Rohde M."/>
            <person name="Kyrpides N.C."/>
            <person name="Ivanova N."/>
            <person name="Goker M."/>
            <person name="Beller H.R."/>
            <person name="Klenk H.P."/>
            <person name="Woyke T."/>
        </authorList>
    </citation>
    <scope>NUCLEOTIDE SEQUENCE [LARGE SCALE GENOMIC DNA]</scope>
    <source>
        <strain evidence="2">DSM 9187 / TA4</strain>
    </source>
</reference>
<dbReference type="eggNOG" id="ENOG503141C">
    <property type="taxonomic scope" value="Bacteria"/>
</dbReference>
<evidence type="ECO:0000313" key="1">
    <source>
        <dbReference type="EMBL" id="ACQ92386.1"/>
    </source>
</evidence>
<dbReference type="STRING" id="595494.Tola_0758"/>
<keyword evidence="2" id="KW-1185">Reference proteome</keyword>